<evidence type="ECO:0000259" key="10">
    <source>
        <dbReference type="Pfam" id="PF01490"/>
    </source>
</evidence>
<feature type="compositionally biased region" description="Polar residues" evidence="8">
    <location>
        <begin position="36"/>
        <end position="51"/>
    </location>
</feature>
<comment type="caution">
    <text evidence="11">The sequence shown here is derived from an EMBL/GenBank/DDBJ whole genome shotgun (WGS) entry which is preliminary data.</text>
</comment>
<feature type="transmembrane region" description="Helical" evidence="9">
    <location>
        <begin position="487"/>
        <end position="510"/>
    </location>
</feature>
<evidence type="ECO:0000256" key="7">
    <source>
        <dbReference type="ARBA" id="ARBA00023136"/>
    </source>
</evidence>
<feature type="transmembrane region" description="Helical" evidence="9">
    <location>
        <begin position="586"/>
        <end position="606"/>
    </location>
</feature>
<keyword evidence="3" id="KW-0813">Transport</keyword>
<feature type="transmembrane region" description="Helical" evidence="9">
    <location>
        <begin position="378"/>
        <end position="398"/>
    </location>
</feature>
<dbReference type="PANTHER" id="PTHR22950">
    <property type="entry name" value="AMINO ACID TRANSPORTER"/>
    <property type="match status" value="1"/>
</dbReference>
<dbReference type="InterPro" id="IPR013057">
    <property type="entry name" value="AA_transpt_TM"/>
</dbReference>
<gene>
    <name evidence="11" type="ORF">LTR24_005079</name>
</gene>
<evidence type="ECO:0000256" key="1">
    <source>
        <dbReference type="ARBA" id="ARBA00004141"/>
    </source>
</evidence>
<feature type="transmembrane region" description="Helical" evidence="9">
    <location>
        <begin position="405"/>
        <end position="425"/>
    </location>
</feature>
<feature type="transmembrane region" description="Helical" evidence="9">
    <location>
        <begin position="277"/>
        <end position="296"/>
    </location>
</feature>
<feature type="transmembrane region" description="Helical" evidence="9">
    <location>
        <begin position="649"/>
        <end position="671"/>
    </location>
</feature>
<feature type="transmembrane region" description="Helical" evidence="9">
    <location>
        <begin position="454"/>
        <end position="475"/>
    </location>
</feature>
<dbReference type="Pfam" id="PF01490">
    <property type="entry name" value="Aa_trans"/>
    <property type="match status" value="1"/>
</dbReference>
<feature type="compositionally biased region" description="Basic and acidic residues" evidence="8">
    <location>
        <begin position="236"/>
        <end position="253"/>
    </location>
</feature>
<evidence type="ECO:0000256" key="5">
    <source>
        <dbReference type="ARBA" id="ARBA00022970"/>
    </source>
</evidence>
<organism evidence="11 12">
    <name type="scientific">Lithohypha guttulata</name>
    <dbReference type="NCBI Taxonomy" id="1690604"/>
    <lineage>
        <taxon>Eukaryota</taxon>
        <taxon>Fungi</taxon>
        <taxon>Dikarya</taxon>
        <taxon>Ascomycota</taxon>
        <taxon>Pezizomycotina</taxon>
        <taxon>Eurotiomycetes</taxon>
        <taxon>Chaetothyriomycetidae</taxon>
        <taxon>Chaetothyriales</taxon>
        <taxon>Trichomeriaceae</taxon>
        <taxon>Lithohypha</taxon>
    </lineage>
</organism>
<reference evidence="11 12" key="1">
    <citation type="submission" date="2023-08" db="EMBL/GenBank/DDBJ databases">
        <title>Black Yeasts Isolated from many extreme environments.</title>
        <authorList>
            <person name="Coleine C."/>
            <person name="Stajich J.E."/>
            <person name="Selbmann L."/>
        </authorList>
    </citation>
    <scope>NUCLEOTIDE SEQUENCE [LARGE SCALE GENOMIC DNA]</scope>
    <source>
        <strain evidence="11 12">CCFEE 5885</strain>
    </source>
</reference>
<keyword evidence="7 9" id="KW-0472">Membrane</keyword>
<keyword evidence="4 9" id="KW-0812">Transmembrane</keyword>
<name>A0ABR0KAC0_9EURO</name>
<keyword evidence="6 9" id="KW-1133">Transmembrane helix</keyword>
<feature type="transmembrane region" description="Helical" evidence="9">
    <location>
        <begin position="351"/>
        <end position="372"/>
    </location>
</feature>
<proteinExistence type="inferred from homology"/>
<dbReference type="PANTHER" id="PTHR22950:SF692">
    <property type="entry name" value="TRANSMEMBRANE AMINO ACID TRANSPORTER FAMILY PROTEIN"/>
    <property type="match status" value="1"/>
</dbReference>
<dbReference type="Proteomes" id="UP001345013">
    <property type="component" value="Unassembled WGS sequence"/>
</dbReference>
<protein>
    <recommendedName>
        <fullName evidence="10">Amino acid transporter transmembrane domain-containing protein</fullName>
    </recommendedName>
</protein>
<keyword evidence="5" id="KW-0029">Amino-acid transport</keyword>
<evidence type="ECO:0000313" key="12">
    <source>
        <dbReference type="Proteomes" id="UP001345013"/>
    </source>
</evidence>
<evidence type="ECO:0000256" key="4">
    <source>
        <dbReference type="ARBA" id="ARBA00022692"/>
    </source>
</evidence>
<accession>A0ABR0KAC0</accession>
<comment type="subcellular location">
    <subcellularLocation>
        <location evidence="1">Membrane</location>
        <topology evidence="1">Multi-pass membrane protein</topology>
    </subcellularLocation>
</comment>
<feature type="region of interest" description="Disordered" evidence="8">
    <location>
        <begin position="232"/>
        <end position="253"/>
    </location>
</feature>
<keyword evidence="12" id="KW-1185">Reference proteome</keyword>
<feature type="domain" description="Amino acid transporter transmembrane" evidence="10">
    <location>
        <begin position="271"/>
        <end position="668"/>
    </location>
</feature>
<evidence type="ECO:0000256" key="9">
    <source>
        <dbReference type="SAM" id="Phobius"/>
    </source>
</evidence>
<evidence type="ECO:0000256" key="8">
    <source>
        <dbReference type="SAM" id="MobiDB-lite"/>
    </source>
</evidence>
<dbReference type="EMBL" id="JAVRRG010000055">
    <property type="protein sequence ID" value="KAK5092617.1"/>
    <property type="molecule type" value="Genomic_DNA"/>
</dbReference>
<comment type="similarity">
    <text evidence="2">Belongs to the amino acid/polyamine transporter 2 family.</text>
</comment>
<evidence type="ECO:0000313" key="11">
    <source>
        <dbReference type="EMBL" id="KAK5092617.1"/>
    </source>
</evidence>
<evidence type="ECO:0000256" key="3">
    <source>
        <dbReference type="ARBA" id="ARBA00022448"/>
    </source>
</evidence>
<sequence length="681" mass="74501">MPQRNKQAPTTWAAFDRGRASSFGSLDSITEDEQQRQGGPSLSQSLASRVPQSDRHNQDEHAVRRRRSSIAMRFNSIRQMGGVNSIDNFVHSFQRAAAFHEITPVRRASISLSNAEDEEVGQREGQPRRPQLKSMLTEQMEGAEPLSQSPSQSQSQSRSPSDPVRPSVDENTSQRQPSETTTLLPAVSNQPAFSIRSRLGSEQPLGVSYGSISSRISRSARRRASILIQQQVEASQRAKDLPDEDKDVLAERPVEVETRPDGEVIERTVGESTVPMTVFNSTNVMIGVGILALPLAVRYSGWVIGLAMLTGVAVATEYTAKLLAKCLDTNTASTTYGDVAFLALGTWGRSLVEAIFLLELTAANVALIILFGDSMNSLIPSVPVLTWKAILALGLLPLNFVPFKYLSVTSILGICCVVGTIVLVFTDGLIKPHTPGSLREVAKTYAFPRNLRTIPLGLGLFLAPWGGHSVFPAIYKDMRHPQKYPHAVRTTYISVYGLNLAMIVIGYLMFGELVLDEITANILGSKSYPRAISIIMLVLIGIIPITKIPLSNRPMMDTINKKFMIDLRQMDARARAYSERSLSHRLARGSIAVFVNIFELGVAIGLPDFDSIMALMGSAFCFSICILLPCAFYLKIFHGSDTIKLPEQILCWILIVVSIILGTTGTVAACLPKEKLGISSL</sequence>
<feature type="region of interest" description="Disordered" evidence="8">
    <location>
        <begin position="1"/>
        <end position="67"/>
    </location>
</feature>
<feature type="compositionally biased region" description="Basic and acidic residues" evidence="8">
    <location>
        <begin position="52"/>
        <end position="62"/>
    </location>
</feature>
<feature type="region of interest" description="Disordered" evidence="8">
    <location>
        <begin position="138"/>
        <end position="189"/>
    </location>
</feature>
<feature type="compositionally biased region" description="Polar residues" evidence="8">
    <location>
        <begin position="170"/>
        <end position="189"/>
    </location>
</feature>
<evidence type="ECO:0000256" key="6">
    <source>
        <dbReference type="ARBA" id="ARBA00022989"/>
    </source>
</evidence>
<feature type="compositionally biased region" description="Low complexity" evidence="8">
    <location>
        <begin position="147"/>
        <end position="166"/>
    </location>
</feature>
<evidence type="ECO:0000256" key="2">
    <source>
        <dbReference type="ARBA" id="ARBA00008066"/>
    </source>
</evidence>
<feature type="transmembrane region" description="Helical" evidence="9">
    <location>
        <begin position="612"/>
        <end position="637"/>
    </location>
</feature>
<feature type="transmembrane region" description="Helical" evidence="9">
    <location>
        <begin position="530"/>
        <end position="550"/>
    </location>
</feature>
<feature type="compositionally biased region" description="Polar residues" evidence="8">
    <location>
        <begin position="1"/>
        <end position="10"/>
    </location>
</feature>